<dbReference type="GO" id="GO:0005737">
    <property type="term" value="C:cytoplasm"/>
    <property type="evidence" value="ECO:0007669"/>
    <property type="project" value="TreeGrafter"/>
</dbReference>
<keyword evidence="3" id="KW-1185">Reference proteome</keyword>
<dbReference type="PRINTS" id="PR00114">
    <property type="entry name" value="STPHPHTASE"/>
</dbReference>
<evidence type="ECO:0000313" key="2">
    <source>
        <dbReference type="EMBL" id="MDA3731747.1"/>
    </source>
</evidence>
<feature type="domain" description="Calcineurin-like phosphoesterase" evidence="1">
    <location>
        <begin position="151"/>
        <end position="343"/>
    </location>
</feature>
<dbReference type="InterPro" id="IPR004843">
    <property type="entry name" value="Calcineurin-like_PHP"/>
</dbReference>
<name>A0AA42J0V6_9FIRM</name>
<dbReference type="Proteomes" id="UP001169242">
    <property type="component" value="Unassembled WGS sequence"/>
</dbReference>
<dbReference type="PANTHER" id="PTHR42850:SF7">
    <property type="entry name" value="BIS(5'-NUCLEOSYL)-TETRAPHOSPHATASE PRPE [ASYMMETRICAL]"/>
    <property type="match status" value="1"/>
</dbReference>
<dbReference type="InterPro" id="IPR041780">
    <property type="entry name" value="MPP_PrpE-like"/>
</dbReference>
<proteinExistence type="predicted"/>
<comment type="caution">
    <text evidence="2">The sequence shown here is derived from an EMBL/GenBank/DDBJ whole genome shotgun (WGS) entry which is preliminary data.</text>
</comment>
<dbReference type="Pfam" id="PF00149">
    <property type="entry name" value="Metallophos"/>
    <property type="match status" value="1"/>
</dbReference>
<gene>
    <name evidence="2" type="ORF">PBV87_09685</name>
</gene>
<evidence type="ECO:0000313" key="3">
    <source>
        <dbReference type="Proteomes" id="UP001169242"/>
    </source>
</evidence>
<dbReference type="CDD" id="cd07423">
    <property type="entry name" value="MPP_Prp_like"/>
    <property type="match status" value="1"/>
</dbReference>
<dbReference type="InterPro" id="IPR050126">
    <property type="entry name" value="Ap4A_hydrolase"/>
</dbReference>
<dbReference type="GO" id="GO:0016791">
    <property type="term" value="F:phosphatase activity"/>
    <property type="evidence" value="ECO:0007669"/>
    <property type="project" value="TreeGrafter"/>
</dbReference>
<dbReference type="EMBL" id="JAQIFT010000040">
    <property type="protein sequence ID" value="MDA3731747.1"/>
    <property type="molecule type" value="Genomic_DNA"/>
</dbReference>
<dbReference type="PANTHER" id="PTHR42850">
    <property type="entry name" value="METALLOPHOSPHOESTERASE"/>
    <property type="match status" value="1"/>
</dbReference>
<protein>
    <submittedName>
        <fullName evidence="2">Metallophosphoesterase</fullName>
    </submittedName>
</protein>
<reference evidence="2" key="1">
    <citation type="journal article" date="2023" name="Int. J. Syst. Evol. Microbiol.">
        <title>&lt;i&gt;Holtiella tumoricola&lt;/i&gt; gen. nov. sp. nov., isolated from a human clinical sample.</title>
        <authorList>
            <person name="Allen-Vercoe E."/>
            <person name="Daigneault M.C."/>
            <person name="Vancuren S.J."/>
            <person name="Cochrane K."/>
            <person name="O'Neal L.L."/>
            <person name="Sankaranarayanan K."/>
            <person name="Lawson P.A."/>
        </authorList>
    </citation>
    <scope>NUCLEOTIDE SEQUENCE</scope>
    <source>
        <strain evidence="2">CC70A</strain>
    </source>
</reference>
<organism evidence="2 3">
    <name type="scientific">Holtiella tumoricola</name>
    <dbReference type="NCBI Taxonomy" id="3018743"/>
    <lineage>
        <taxon>Bacteria</taxon>
        <taxon>Bacillati</taxon>
        <taxon>Bacillota</taxon>
        <taxon>Clostridia</taxon>
        <taxon>Lachnospirales</taxon>
        <taxon>Cellulosilyticaceae</taxon>
        <taxon>Holtiella</taxon>
    </lineage>
</organism>
<dbReference type="InterPro" id="IPR029052">
    <property type="entry name" value="Metallo-depent_PP-like"/>
</dbReference>
<dbReference type="RefSeq" id="WP_271012089.1">
    <property type="nucleotide sequence ID" value="NZ_JAQIFT010000040.1"/>
</dbReference>
<dbReference type="Gene3D" id="3.60.21.10">
    <property type="match status" value="1"/>
</dbReference>
<dbReference type="AlphaFoldDB" id="A0AA42J0V6"/>
<evidence type="ECO:0000259" key="1">
    <source>
        <dbReference type="Pfam" id="PF00149"/>
    </source>
</evidence>
<accession>A0AA42J0V6</accession>
<dbReference type="InterPro" id="IPR006186">
    <property type="entry name" value="Ser/Thr-sp_prot-phosphatase"/>
</dbReference>
<dbReference type="SUPFAM" id="SSF56300">
    <property type="entry name" value="Metallo-dependent phosphatases"/>
    <property type="match status" value="1"/>
</dbReference>
<sequence length="391" mass="44367">MQIVIPEFTLLVIVGEEQGIQTFINKHFQRNEVIDPQNIETQVIGRLELGQLTVIPLVTFEKTVGQHLAQLAKRYHYTPMAVVVGKDYLLTLEGERNECPKEEIKQSESIISVLGKVGFKTLYHLETLEMIEHTSIQYRPLANNKRKIHGPFDIIGDVHGCYDELCTLLDQLGYRVDKKGAYAYPPDRRKLVFVGDLVDRGPKTPQVLKLVMHMVTNEQAYCVLGNHDGKLLRKLKGSNVQVIHGLETTMEQLAQEPEWFSEKVKIFLEGLVSHYVFDEGKLVVAHAGLKEHLHGRESKKIRDLAMFGETTGELDAQGLPVRLNWSEDYEGDALVVYGHTPKKEAEHVHHTINIDTGCVYGGKLTAFRYPEDEIVSVKAKKVYYPSARPFL</sequence>